<evidence type="ECO:0000256" key="1">
    <source>
        <dbReference type="SAM" id="MobiDB-lite"/>
    </source>
</evidence>
<evidence type="ECO:0008006" key="4">
    <source>
        <dbReference type="Google" id="ProtNLM"/>
    </source>
</evidence>
<comment type="caution">
    <text evidence="2">The sequence shown here is derived from an EMBL/GenBank/DDBJ whole genome shotgun (WGS) entry which is preliminary data.</text>
</comment>
<name>A0AAW1KRG2_SAPOF</name>
<feature type="compositionally biased region" description="Basic and acidic residues" evidence="1">
    <location>
        <begin position="146"/>
        <end position="155"/>
    </location>
</feature>
<reference evidence="2" key="1">
    <citation type="submission" date="2024-03" db="EMBL/GenBank/DDBJ databases">
        <title>WGS assembly of Saponaria officinalis var. Norfolk2.</title>
        <authorList>
            <person name="Jenkins J."/>
            <person name="Shu S."/>
            <person name="Grimwood J."/>
            <person name="Barry K."/>
            <person name="Goodstein D."/>
            <person name="Schmutz J."/>
            <person name="Leebens-Mack J."/>
            <person name="Osbourn A."/>
        </authorList>
    </citation>
    <scope>NUCLEOTIDE SEQUENCE [LARGE SCALE GENOMIC DNA]</scope>
    <source>
        <strain evidence="2">JIC</strain>
    </source>
</reference>
<feature type="compositionally biased region" description="Polar residues" evidence="1">
    <location>
        <begin position="123"/>
        <end position="145"/>
    </location>
</feature>
<evidence type="ECO:0000313" key="3">
    <source>
        <dbReference type="Proteomes" id="UP001443914"/>
    </source>
</evidence>
<keyword evidence="3" id="KW-1185">Reference proteome</keyword>
<dbReference type="Proteomes" id="UP001443914">
    <property type="component" value="Unassembled WGS sequence"/>
</dbReference>
<dbReference type="EMBL" id="JBDFQZ010000005">
    <property type="protein sequence ID" value="KAK9724825.1"/>
    <property type="molecule type" value="Genomic_DNA"/>
</dbReference>
<evidence type="ECO:0000313" key="2">
    <source>
        <dbReference type="EMBL" id="KAK9724825.1"/>
    </source>
</evidence>
<feature type="region of interest" description="Disordered" evidence="1">
    <location>
        <begin position="119"/>
        <end position="162"/>
    </location>
</feature>
<gene>
    <name evidence="2" type="ORF">RND81_05G101100</name>
</gene>
<proteinExistence type="predicted"/>
<organism evidence="2 3">
    <name type="scientific">Saponaria officinalis</name>
    <name type="common">Common soapwort</name>
    <name type="synonym">Lychnis saponaria</name>
    <dbReference type="NCBI Taxonomy" id="3572"/>
    <lineage>
        <taxon>Eukaryota</taxon>
        <taxon>Viridiplantae</taxon>
        <taxon>Streptophyta</taxon>
        <taxon>Embryophyta</taxon>
        <taxon>Tracheophyta</taxon>
        <taxon>Spermatophyta</taxon>
        <taxon>Magnoliopsida</taxon>
        <taxon>eudicotyledons</taxon>
        <taxon>Gunneridae</taxon>
        <taxon>Pentapetalae</taxon>
        <taxon>Caryophyllales</taxon>
        <taxon>Caryophyllaceae</taxon>
        <taxon>Caryophylleae</taxon>
        <taxon>Saponaria</taxon>
    </lineage>
</organism>
<dbReference type="AlphaFoldDB" id="A0AAW1KRG2"/>
<dbReference type="PANTHER" id="PTHR45023:SF4">
    <property type="entry name" value="GLYCINE-RICH PROTEIN-RELATED"/>
    <property type="match status" value="1"/>
</dbReference>
<protein>
    <recommendedName>
        <fullName evidence="4">No apical meristem-associated C-terminal domain-containing protein</fullName>
    </recommendedName>
</protein>
<dbReference type="PANTHER" id="PTHR45023">
    <property type="match status" value="1"/>
</dbReference>
<accession>A0AAW1KRG2</accession>
<sequence>MSAWILCSSNPILGKNQRTITRWNDVFELYEKTRTENQNQSQLGIRSIEGMKSRYKRLNSVVSQWIGCYAQVLNRPPASGTNIEDDIELAQKLFRPKNSNNDFVDFGVYNNIMSKHPKWSLQKKVTTDTTPSSGNAPTPSSLNVDTNDRPEGREAAKKKRNGKAPVVVLESIFCADDRSLISGNRETTKEQNEFRQKRIAADLEIEQIRAQKMKTKMEMEWLNTLLSQQNLNPEDQEMKDRLMEKYMSDI</sequence>